<protein>
    <submittedName>
        <fullName evidence="1">Uncharacterized protein</fullName>
    </submittedName>
</protein>
<dbReference type="OrthoDB" id="369304at2759"/>
<dbReference type="RefSeq" id="XP_028533874.1">
    <property type="nucleotide sequence ID" value="XM_028677491.1"/>
</dbReference>
<dbReference type="OMA" id="ELKYCFD"/>
<dbReference type="GeneID" id="39736996"/>
<dbReference type="EMBL" id="LN835306">
    <property type="protein sequence ID" value="CRH00872.1"/>
    <property type="molecule type" value="Genomic_DNA"/>
</dbReference>
<name>A0A1J1HBD0_PLARL</name>
<dbReference type="Proteomes" id="UP000220158">
    <property type="component" value="Chromosome 11"/>
</dbReference>
<dbReference type="AlphaFoldDB" id="A0A1J1HBD0"/>
<dbReference type="VEuPathDB" id="PlasmoDB:PRELSG_1121700"/>
<proteinExistence type="predicted"/>
<evidence type="ECO:0000313" key="2">
    <source>
        <dbReference type="Proteomes" id="UP000220158"/>
    </source>
</evidence>
<reference evidence="1 2" key="1">
    <citation type="submission" date="2015-04" db="EMBL/GenBank/DDBJ databases">
        <authorList>
            <consortium name="Pathogen Informatics"/>
        </authorList>
    </citation>
    <scope>NUCLEOTIDE SEQUENCE [LARGE SCALE GENOMIC DNA]</scope>
    <source>
        <strain evidence="1 2">SGS1</strain>
    </source>
</reference>
<sequence length="144" mass="17605">MFKYVFYGISGLLSGWLLRDIIFFSIKNINSTNGILLNKFICKKDDFFENIFEELRYRFDPLELKKGFNNYNIYIKENDYFLETLYIENWNNIKNMNEYVYSEENKKNLHYLKNLNIFFSPSLFVLLKHYNGNDIPNYLKKYME</sequence>
<dbReference type="KEGG" id="prel:PRELSG_1121700"/>
<evidence type="ECO:0000313" key="1">
    <source>
        <dbReference type="EMBL" id="CRH00872.1"/>
    </source>
</evidence>
<accession>A0A1J1HBD0</accession>
<gene>
    <name evidence="1" type="ORF">PRELSG_1121700</name>
</gene>
<keyword evidence="2" id="KW-1185">Reference proteome</keyword>
<organism evidence="1 2">
    <name type="scientific">Plasmodium relictum</name>
    <dbReference type="NCBI Taxonomy" id="85471"/>
    <lineage>
        <taxon>Eukaryota</taxon>
        <taxon>Sar</taxon>
        <taxon>Alveolata</taxon>
        <taxon>Apicomplexa</taxon>
        <taxon>Aconoidasida</taxon>
        <taxon>Haemosporida</taxon>
        <taxon>Plasmodiidae</taxon>
        <taxon>Plasmodium</taxon>
        <taxon>Plasmodium (Haemamoeba)</taxon>
    </lineage>
</organism>